<dbReference type="EMBL" id="PVBR01000022">
    <property type="protein sequence ID" value="PRD41261.1"/>
    <property type="molecule type" value="Genomic_DNA"/>
</dbReference>
<gene>
    <name evidence="1" type="ORF">C5748_22425</name>
</gene>
<proteinExistence type="predicted"/>
<dbReference type="AlphaFoldDB" id="A0A2S9IL56"/>
<name>A0A2S9IL56_9HYPH</name>
<dbReference type="Proteomes" id="UP000239434">
    <property type="component" value="Unassembled WGS sequence"/>
</dbReference>
<organism evidence="1 2">
    <name type="scientific">Phyllobacterium phragmitis</name>
    <dbReference type="NCBI Taxonomy" id="2670329"/>
    <lineage>
        <taxon>Bacteria</taxon>
        <taxon>Pseudomonadati</taxon>
        <taxon>Pseudomonadota</taxon>
        <taxon>Alphaproteobacteria</taxon>
        <taxon>Hyphomicrobiales</taxon>
        <taxon>Phyllobacteriaceae</taxon>
        <taxon>Phyllobacterium</taxon>
    </lineage>
</organism>
<evidence type="ECO:0000313" key="1">
    <source>
        <dbReference type="EMBL" id="PRD41261.1"/>
    </source>
</evidence>
<comment type="caution">
    <text evidence="1">The sequence shown here is derived from an EMBL/GenBank/DDBJ whole genome shotgun (WGS) entry which is preliminary data.</text>
</comment>
<sequence length="63" mass="7048">MALEFWARLIAISTESRVCRTSIPGTAHLGARQHGLLLHLPEPDSFIRFFFLSFSTSLEPSST</sequence>
<keyword evidence="2" id="KW-1185">Reference proteome</keyword>
<evidence type="ECO:0000313" key="2">
    <source>
        <dbReference type="Proteomes" id="UP000239434"/>
    </source>
</evidence>
<reference evidence="1 2" key="1">
    <citation type="submission" date="2018-02" db="EMBL/GenBank/DDBJ databases">
        <title>The draft genome of Phyllobacterium sp. 1N-3.</title>
        <authorList>
            <person name="Liu L."/>
            <person name="Li L."/>
            <person name="Zhang X."/>
            <person name="Wang T."/>
            <person name="Liang L."/>
        </authorList>
    </citation>
    <scope>NUCLEOTIDE SEQUENCE [LARGE SCALE GENOMIC DNA]</scope>
    <source>
        <strain evidence="1 2">1N-3</strain>
    </source>
</reference>
<accession>A0A2S9IL56</accession>
<protein>
    <submittedName>
        <fullName evidence="1">Uncharacterized protein</fullName>
    </submittedName>
</protein>